<sequence>MSDIEAVIFDLDGCLVDSEVHSLEVLAAELADAGMGEMTVQLLRERFLGVSIAAIIDHAVQRSGQPRPDGFAERFEDRLFQRFRSRLRLIEGVPDLLETLRARGIATAIATGSSVRRLAVTLDCVGLTENFKGTGFSADQVARGKPAPDLFLLAANGLGVAPHRCAVMEDSPLGVAGAISAGMRPVGFVGGSHLDGMRDTHAARLREAGAFTIRDDAARMADALLDGAR</sequence>
<reference evidence="5 6" key="1">
    <citation type="submission" date="2022-04" db="EMBL/GenBank/DDBJ databases">
        <title>Paracoccus sp. YLB-12 draft genome sequence.</title>
        <authorList>
            <person name="Yu L."/>
        </authorList>
    </citation>
    <scope>NUCLEOTIDE SEQUENCE [LARGE SCALE GENOMIC DNA]</scope>
    <source>
        <strain evidence="5 6">YLB-12</strain>
    </source>
</reference>
<dbReference type="PRINTS" id="PR00413">
    <property type="entry name" value="HADHALOGNASE"/>
</dbReference>
<comment type="caution">
    <text evidence="5">The sequence shown here is derived from an EMBL/GenBank/DDBJ whole genome shotgun (WGS) entry which is preliminary data.</text>
</comment>
<dbReference type="InterPro" id="IPR023198">
    <property type="entry name" value="PGP-like_dom2"/>
</dbReference>
<keyword evidence="4" id="KW-0460">Magnesium</keyword>
<evidence type="ECO:0000256" key="4">
    <source>
        <dbReference type="ARBA" id="ARBA00022842"/>
    </source>
</evidence>
<dbReference type="InterPro" id="IPR006439">
    <property type="entry name" value="HAD-SF_hydro_IA"/>
</dbReference>
<comment type="cofactor">
    <cofactor evidence="1">
        <name>Mg(2+)</name>
        <dbReference type="ChEBI" id="CHEBI:18420"/>
    </cofactor>
</comment>
<dbReference type="SFLD" id="SFLDS00003">
    <property type="entry name" value="Haloacid_Dehalogenase"/>
    <property type="match status" value="1"/>
</dbReference>
<organism evidence="5 6">
    <name type="scientific">Paracoccus maritimus</name>
    <dbReference type="NCBI Taxonomy" id="2933292"/>
    <lineage>
        <taxon>Bacteria</taxon>
        <taxon>Pseudomonadati</taxon>
        <taxon>Pseudomonadota</taxon>
        <taxon>Alphaproteobacteria</taxon>
        <taxon>Rhodobacterales</taxon>
        <taxon>Paracoccaceae</taxon>
        <taxon>Paracoccus</taxon>
    </lineage>
</organism>
<dbReference type="Gene3D" id="1.10.150.240">
    <property type="entry name" value="Putative phosphatase, domain 2"/>
    <property type="match status" value="1"/>
</dbReference>
<dbReference type="SFLD" id="SFLDG01129">
    <property type="entry name" value="C1.5:_HAD__Beta-PGM__Phosphata"/>
    <property type="match status" value="1"/>
</dbReference>
<dbReference type="InterPro" id="IPR051600">
    <property type="entry name" value="Beta-PGM-like"/>
</dbReference>
<dbReference type="SUPFAM" id="SSF56784">
    <property type="entry name" value="HAD-like"/>
    <property type="match status" value="1"/>
</dbReference>
<dbReference type="RefSeq" id="WP_260278676.1">
    <property type="nucleotide sequence ID" value="NZ_JANAVZ010000020.1"/>
</dbReference>
<accession>A0ABT2KFN4</accession>
<comment type="similarity">
    <text evidence="2">Belongs to the HAD-like hydrolase superfamily. CbbY/CbbZ/Gph/YieH family.</text>
</comment>
<evidence type="ECO:0000256" key="1">
    <source>
        <dbReference type="ARBA" id="ARBA00001946"/>
    </source>
</evidence>
<evidence type="ECO:0000313" key="6">
    <source>
        <dbReference type="Proteomes" id="UP001320702"/>
    </source>
</evidence>
<keyword evidence="3" id="KW-0479">Metal-binding</keyword>
<dbReference type="Gene3D" id="3.40.50.1000">
    <property type="entry name" value="HAD superfamily/HAD-like"/>
    <property type="match status" value="1"/>
</dbReference>
<dbReference type="InterPro" id="IPR023214">
    <property type="entry name" value="HAD_sf"/>
</dbReference>
<name>A0ABT2KFN4_9RHOB</name>
<dbReference type="Proteomes" id="UP001320702">
    <property type="component" value="Unassembled WGS sequence"/>
</dbReference>
<keyword evidence="6" id="KW-1185">Reference proteome</keyword>
<gene>
    <name evidence="5" type="ORF">MU516_18320</name>
</gene>
<dbReference type="EMBL" id="JANAVZ010000020">
    <property type="protein sequence ID" value="MCT4334799.1"/>
    <property type="molecule type" value="Genomic_DNA"/>
</dbReference>
<proteinExistence type="inferred from homology"/>
<evidence type="ECO:0000256" key="2">
    <source>
        <dbReference type="ARBA" id="ARBA00006171"/>
    </source>
</evidence>
<dbReference type="PANTHER" id="PTHR46193:SF10">
    <property type="entry name" value="6-PHOSPHOGLUCONATE PHOSPHATASE"/>
    <property type="match status" value="1"/>
</dbReference>
<dbReference type="SFLD" id="SFLDG01135">
    <property type="entry name" value="C1.5.6:_HAD__Beta-PGM__Phospha"/>
    <property type="match status" value="1"/>
</dbReference>
<evidence type="ECO:0000256" key="3">
    <source>
        <dbReference type="ARBA" id="ARBA00022723"/>
    </source>
</evidence>
<dbReference type="NCBIfam" id="TIGR01509">
    <property type="entry name" value="HAD-SF-IA-v3"/>
    <property type="match status" value="1"/>
</dbReference>
<protein>
    <submittedName>
        <fullName evidence="5">HAD family phosphatase</fullName>
    </submittedName>
</protein>
<dbReference type="PANTHER" id="PTHR46193">
    <property type="entry name" value="6-PHOSPHOGLUCONATE PHOSPHATASE"/>
    <property type="match status" value="1"/>
</dbReference>
<dbReference type="InterPro" id="IPR036412">
    <property type="entry name" value="HAD-like_sf"/>
</dbReference>
<evidence type="ECO:0000313" key="5">
    <source>
        <dbReference type="EMBL" id="MCT4334799.1"/>
    </source>
</evidence>
<dbReference type="Pfam" id="PF00702">
    <property type="entry name" value="Hydrolase"/>
    <property type="match status" value="1"/>
</dbReference>